<reference evidence="1 2" key="1">
    <citation type="journal article" date="2011" name="Environ. Microbiol.">
        <title>Genome of alkaliphilic Bacillus pseudofirmus OF4 reveals adaptations that support the ability to grow in an external pH range from 7.5 to 11.4.</title>
        <authorList>
            <person name="Janto B."/>
            <person name="Ahmed A."/>
            <person name="Ito M."/>
            <person name="Liu J."/>
            <person name="Hicks D.B."/>
            <person name="Pagni S."/>
            <person name="Fackelmayer O.J."/>
            <person name="Smith T.A."/>
            <person name="Earl J."/>
            <person name="Elbourne L.D."/>
            <person name="Hassan K."/>
            <person name="Paulsen I.T."/>
            <person name="Kolsto A.B."/>
            <person name="Tourasse N.J."/>
            <person name="Ehrlich G.D."/>
            <person name="Boissy R."/>
            <person name="Ivey D.M."/>
            <person name="Li G."/>
            <person name="Xue Y."/>
            <person name="Ma Y."/>
            <person name="Hu F.Z."/>
            <person name="Krulwich T.A."/>
        </authorList>
    </citation>
    <scope>NUCLEOTIDE SEQUENCE [LARGE SCALE GENOMIC DNA]</scope>
    <source>
        <strain evidence="2">ATCC BAA-2126 / JCM 17055 / OF4</strain>
    </source>
</reference>
<dbReference type="Proteomes" id="UP000001544">
    <property type="component" value="Plasmid pBpOF4-02"/>
</dbReference>
<evidence type="ECO:0000313" key="2">
    <source>
        <dbReference type="Proteomes" id="UP000001544"/>
    </source>
</evidence>
<dbReference type="HOGENOM" id="CLU_2785297_0_0_9"/>
<organism evidence="1 2">
    <name type="scientific">Alkalihalophilus pseudofirmus (strain ATCC BAA-2126 / JCM 17055 / OF4)</name>
    <name type="common">Bacillus pseudofirmus</name>
    <dbReference type="NCBI Taxonomy" id="398511"/>
    <lineage>
        <taxon>Bacteria</taxon>
        <taxon>Bacillati</taxon>
        <taxon>Bacillota</taxon>
        <taxon>Bacilli</taxon>
        <taxon>Bacillales</taxon>
        <taxon>Bacillaceae</taxon>
        <taxon>Alkalihalophilus</taxon>
    </lineage>
</organism>
<keyword evidence="1" id="KW-0067">ATP-binding</keyword>
<protein>
    <submittedName>
        <fullName evidence="1">ABC ATP-binding protein C-terminus</fullName>
    </submittedName>
</protein>
<keyword evidence="1" id="KW-0547">Nucleotide-binding</keyword>
<dbReference type="RefSeq" id="WP_012961199.1">
    <property type="nucleotide sequence ID" value="NC_013793.1"/>
</dbReference>
<gene>
    <name evidence="1" type="ordered locus">BpOF4_21489</name>
</gene>
<dbReference type="AlphaFoldDB" id="D3G1R7"/>
<proteinExistence type="predicted"/>
<name>D3G1R7_ALKPO</name>
<dbReference type="KEGG" id="bpf:BpOF4_21489"/>
<evidence type="ECO:0000313" key="1">
    <source>
        <dbReference type="EMBL" id="ADC52293.1"/>
    </source>
</evidence>
<keyword evidence="2" id="KW-1185">Reference proteome</keyword>
<sequence length="68" mass="7955">MDRWILTAIDQHFHGVDNLILTSQEKIAYPVQLEFQHPEKAVNPKWKMKTMLKEVKGLHSEVLELGMI</sequence>
<accession>D3G1R7</accession>
<dbReference type="GO" id="GO:0005524">
    <property type="term" value="F:ATP binding"/>
    <property type="evidence" value="ECO:0007669"/>
    <property type="project" value="UniProtKB-KW"/>
</dbReference>
<dbReference type="EMBL" id="CP001880">
    <property type="protein sequence ID" value="ADC52293.1"/>
    <property type="molecule type" value="Genomic_DNA"/>
</dbReference>
<keyword evidence="1" id="KW-0614">Plasmid</keyword>
<geneLocation type="plasmid" evidence="1 2">
    <name>pBpOF4-02</name>
</geneLocation>